<dbReference type="SUPFAM" id="SSF52058">
    <property type="entry name" value="L domain-like"/>
    <property type="match status" value="1"/>
</dbReference>
<proteinExistence type="predicted"/>
<feature type="compositionally biased region" description="Low complexity" evidence="4">
    <location>
        <begin position="661"/>
        <end position="678"/>
    </location>
</feature>
<dbReference type="InterPro" id="IPR001611">
    <property type="entry name" value="Leu-rich_rpt"/>
</dbReference>
<dbReference type="SMART" id="SM00072">
    <property type="entry name" value="GuKc"/>
    <property type="match status" value="1"/>
</dbReference>
<dbReference type="InterPro" id="IPR008144">
    <property type="entry name" value="Guanylate_kin-like_dom"/>
</dbReference>
<feature type="compositionally biased region" description="Polar residues" evidence="4">
    <location>
        <begin position="687"/>
        <end position="698"/>
    </location>
</feature>
<dbReference type="InterPro" id="IPR032675">
    <property type="entry name" value="LRR_dom_sf"/>
</dbReference>
<dbReference type="GO" id="GO:0009966">
    <property type="term" value="P:regulation of signal transduction"/>
    <property type="evidence" value="ECO:0007669"/>
    <property type="project" value="UniProtKB-ARBA"/>
</dbReference>
<dbReference type="PANTHER" id="PTHR23117:SF18">
    <property type="entry name" value="LEUCINE-RICH REPEAT AND GUANYLATE KINASE DOMAIN-CONTAINING PROTEIN"/>
    <property type="match status" value="1"/>
</dbReference>
<dbReference type="SMART" id="SM00369">
    <property type="entry name" value="LRR_TYP"/>
    <property type="match status" value="6"/>
</dbReference>
<dbReference type="STRING" id="282301.A0A267G4T8"/>
<dbReference type="PROSITE" id="PS51450">
    <property type="entry name" value="LRR"/>
    <property type="match status" value="6"/>
</dbReference>
<dbReference type="EMBL" id="NIVC01000592">
    <property type="protein sequence ID" value="PAA80262.1"/>
    <property type="molecule type" value="Genomic_DNA"/>
</dbReference>
<dbReference type="Gene3D" id="3.40.50.300">
    <property type="entry name" value="P-loop containing nucleotide triphosphate hydrolases"/>
    <property type="match status" value="1"/>
</dbReference>
<dbReference type="InterPro" id="IPR003591">
    <property type="entry name" value="Leu-rich_rpt_typical-subtyp"/>
</dbReference>
<gene>
    <name evidence="6" type="ORF">BOX15_Mlig004996g3</name>
</gene>
<evidence type="ECO:0000256" key="2">
    <source>
        <dbReference type="ARBA" id="ARBA00022679"/>
    </source>
</evidence>
<evidence type="ECO:0000256" key="4">
    <source>
        <dbReference type="SAM" id="MobiDB-lite"/>
    </source>
</evidence>
<reference evidence="6 7" key="1">
    <citation type="submission" date="2017-06" db="EMBL/GenBank/DDBJ databases">
        <title>A platform for efficient transgenesis in Macrostomum lignano, a flatworm model organism for stem cell research.</title>
        <authorList>
            <person name="Berezikov E."/>
        </authorList>
    </citation>
    <scope>NUCLEOTIDE SEQUENCE [LARGE SCALE GENOMIC DNA]</scope>
    <source>
        <strain evidence="6">DV1</strain>
        <tissue evidence="6">Whole organism</tissue>
    </source>
</reference>
<dbReference type="SUPFAM" id="SSF52540">
    <property type="entry name" value="P-loop containing nucleoside triphosphate hydrolases"/>
    <property type="match status" value="1"/>
</dbReference>
<evidence type="ECO:0000256" key="1">
    <source>
        <dbReference type="ARBA" id="ARBA00022614"/>
    </source>
</evidence>
<feature type="region of interest" description="Disordered" evidence="4">
    <location>
        <begin position="566"/>
        <end position="725"/>
    </location>
</feature>
<dbReference type="FunFam" id="3.40.50.300:FF:000828">
    <property type="entry name" value="leucine-rich repeat and guanylate kinase domain-containing protein-like"/>
    <property type="match status" value="1"/>
</dbReference>
<keyword evidence="2" id="KW-0808">Transferase</keyword>
<evidence type="ECO:0000259" key="5">
    <source>
        <dbReference type="PROSITE" id="PS50052"/>
    </source>
</evidence>
<accession>A0A267G4T8</accession>
<dbReference type="Pfam" id="PF14580">
    <property type="entry name" value="LRR_9"/>
    <property type="match status" value="1"/>
</dbReference>
<dbReference type="PANTHER" id="PTHR23117">
    <property type="entry name" value="GUANYLATE KINASE-RELATED"/>
    <property type="match status" value="1"/>
</dbReference>
<dbReference type="Pfam" id="PF00625">
    <property type="entry name" value="Guanylate_kin"/>
    <property type="match status" value="1"/>
</dbReference>
<feature type="compositionally biased region" description="Basic and acidic residues" evidence="4">
    <location>
        <begin position="566"/>
        <end position="577"/>
    </location>
</feature>
<evidence type="ECO:0000313" key="6">
    <source>
        <dbReference type="EMBL" id="PAA80262.1"/>
    </source>
</evidence>
<name>A0A267G4T8_9PLAT</name>
<dbReference type="Gene3D" id="3.80.10.10">
    <property type="entry name" value="Ribonuclease Inhibitor"/>
    <property type="match status" value="2"/>
</dbReference>
<dbReference type="InterPro" id="IPR008145">
    <property type="entry name" value="GK/Ca_channel_bsu"/>
</dbReference>
<dbReference type="AlphaFoldDB" id="A0A267G4T8"/>
<feature type="compositionally biased region" description="Polar residues" evidence="4">
    <location>
        <begin position="1"/>
        <end position="10"/>
    </location>
</feature>
<feature type="compositionally biased region" description="Polar residues" evidence="4">
    <location>
        <begin position="21"/>
        <end position="41"/>
    </location>
</feature>
<dbReference type="PROSITE" id="PS50052">
    <property type="entry name" value="GUANYLATE_KINASE_2"/>
    <property type="match status" value="1"/>
</dbReference>
<sequence length="725" mass="80144">MSQDNLAENNEFNDEPIERLNLSSSFTEKANSIQSGSNSKSQRSDGMGSTGRQSDSDGVLTEALIEECECLSNLNKTADGTSYAYLELTASSLGLCDISVLADYEQLQVLNLSHNQLTSLSAISGLVNLVQVDASHNRLRSAFDFGDALGNLRSADLSHNEIADLPDMTAFGRLRDLDLSHNRLSEVPASLMSCASLQHLNLGHNCIARLCNLDCLPLATLNLEHNSIERIENLDSLDCLQSLVLSANRIESLAGLEGLQLLQILDLADNKVLELLELRHVKDLRLLRQLNLARNPVQDVPDYRLLVIFDLPRLTHLDGRRVTIKEKVQAENQENPSMEIVAQRDHRLNLVYSYFQPHYVLDSTLQSAETPYPMLVLVGPNGSMKKDLAQRLVSDFPEYFGYGVSTTTRPPYPDEDPERDYHFVTAKEFEELQVGGKFIQTALFQGHYFGLTLEAVEAVAREGLACVVHMELEGVLALKKTHFEPRYVLTMPLDRHRHGQHLRTRPERPEQAVLQSMARVQLYIRHNQQHPGFFDMFINTDEPSEAYVQLRTLVMNYLGLTGEAAKEEQQQQQRSDDFASSGKTLNRTWSKTSQQSSVFNPLRPSAPQTSGKGQVEEESLHRRRSLARETVSSGKPQGRVTMATPGPLVSTRQPAGGGGAASSSQESARTQQQAAATAGLQRLELGSSDSGQVRSSNPKAPRSRSRAGAEAPAGATTYSPAMIEA</sequence>
<keyword evidence="1" id="KW-0433">Leucine-rich repeat</keyword>
<feature type="domain" description="Guanylate kinase-like" evidence="5">
    <location>
        <begin position="372"/>
        <end position="555"/>
    </location>
</feature>
<comment type="caution">
    <text evidence="6">The sequence shown here is derived from an EMBL/GenBank/DDBJ whole genome shotgun (WGS) entry which is preliminary data.</text>
</comment>
<dbReference type="GO" id="GO:0005829">
    <property type="term" value="C:cytosol"/>
    <property type="evidence" value="ECO:0007669"/>
    <property type="project" value="TreeGrafter"/>
</dbReference>
<dbReference type="InterPro" id="IPR027417">
    <property type="entry name" value="P-loop_NTPase"/>
</dbReference>
<organism evidence="6 7">
    <name type="scientific">Macrostomum lignano</name>
    <dbReference type="NCBI Taxonomy" id="282301"/>
    <lineage>
        <taxon>Eukaryota</taxon>
        <taxon>Metazoa</taxon>
        <taxon>Spiralia</taxon>
        <taxon>Lophotrochozoa</taxon>
        <taxon>Platyhelminthes</taxon>
        <taxon>Rhabditophora</taxon>
        <taxon>Macrostomorpha</taxon>
        <taxon>Macrostomida</taxon>
        <taxon>Macrostomidae</taxon>
        <taxon>Macrostomum</taxon>
    </lineage>
</organism>
<dbReference type="CDD" id="cd00071">
    <property type="entry name" value="GMPK"/>
    <property type="match status" value="1"/>
</dbReference>
<dbReference type="OrthoDB" id="6255412at2759"/>
<dbReference type="Proteomes" id="UP000215902">
    <property type="component" value="Unassembled WGS sequence"/>
</dbReference>
<evidence type="ECO:0000313" key="7">
    <source>
        <dbReference type="Proteomes" id="UP000215902"/>
    </source>
</evidence>
<protein>
    <recommendedName>
        <fullName evidence="5">Guanylate kinase-like domain-containing protein</fullName>
    </recommendedName>
</protein>
<dbReference type="Pfam" id="PF13855">
    <property type="entry name" value="LRR_8"/>
    <property type="match status" value="2"/>
</dbReference>
<feature type="compositionally biased region" description="Polar residues" evidence="4">
    <location>
        <begin position="581"/>
        <end position="599"/>
    </location>
</feature>
<feature type="region of interest" description="Disordered" evidence="4">
    <location>
        <begin position="1"/>
        <end position="56"/>
    </location>
</feature>
<dbReference type="SMART" id="SM00365">
    <property type="entry name" value="LRR_SD22"/>
    <property type="match status" value="5"/>
</dbReference>
<keyword evidence="7" id="KW-1185">Reference proteome</keyword>
<dbReference type="GO" id="GO:0004385">
    <property type="term" value="F:GMP kinase activity"/>
    <property type="evidence" value="ECO:0007669"/>
    <property type="project" value="TreeGrafter"/>
</dbReference>
<keyword evidence="3" id="KW-0677">Repeat</keyword>
<evidence type="ECO:0000256" key="3">
    <source>
        <dbReference type="ARBA" id="ARBA00022737"/>
    </source>
</evidence>